<dbReference type="PIRSF" id="PIRSF029033">
    <property type="entry name" value="UCP029033"/>
    <property type="match status" value="1"/>
</dbReference>
<evidence type="ECO:0000313" key="1">
    <source>
        <dbReference type="EMBL" id="GAA0872077.1"/>
    </source>
</evidence>
<dbReference type="Gene3D" id="3.30.70.2970">
    <property type="entry name" value="Protein of unknown function (DUF541), domain 2"/>
    <property type="match status" value="1"/>
</dbReference>
<dbReference type="InterPro" id="IPR007497">
    <property type="entry name" value="SIMPL/DUF541"/>
</dbReference>
<protein>
    <submittedName>
        <fullName evidence="1">SIMPL domain-containing protein</fullName>
    </submittedName>
</protein>
<sequence length="241" mass="26933">MKYLTAIIFSLAIVGAAYLMGNAYTSRSNPEGNINVTGLGSKDFTSDLIVWEGSFNRFNSNLKQAFEDLNRDKQIVREYLMAKGIQAENIIFNSVQTSERSDNQYDNGNYVGSIFRGYNLTQSIKVESTNVEKVEGISREVTELLNKGVQFNSYPPRYYYTKIADLKIELISKATEDARLRAEKIAENSGSSLGNLNSARMGVFQILGQNSGEDISWGGAYNTTAKQKTASITMRLEYEIE</sequence>
<keyword evidence="2" id="KW-1185">Reference proteome</keyword>
<dbReference type="Gene3D" id="3.30.110.170">
    <property type="entry name" value="Protein of unknown function (DUF541), domain 1"/>
    <property type="match status" value="1"/>
</dbReference>
<dbReference type="InterPro" id="IPR052022">
    <property type="entry name" value="26kDa_periplasmic_antigen"/>
</dbReference>
<dbReference type="RefSeq" id="WP_343764912.1">
    <property type="nucleotide sequence ID" value="NZ_BAAAFG010000013.1"/>
</dbReference>
<name>A0ABP3XUT8_9FLAO</name>
<dbReference type="InterPro" id="IPR016907">
    <property type="entry name" value="UCP029033"/>
</dbReference>
<dbReference type="Proteomes" id="UP001500507">
    <property type="component" value="Unassembled WGS sequence"/>
</dbReference>
<reference evidence="2" key="1">
    <citation type="journal article" date="2019" name="Int. J. Syst. Evol. Microbiol.">
        <title>The Global Catalogue of Microorganisms (GCM) 10K type strain sequencing project: providing services to taxonomists for standard genome sequencing and annotation.</title>
        <authorList>
            <consortium name="The Broad Institute Genomics Platform"/>
            <consortium name="The Broad Institute Genome Sequencing Center for Infectious Disease"/>
            <person name="Wu L."/>
            <person name="Ma J."/>
        </authorList>
    </citation>
    <scope>NUCLEOTIDE SEQUENCE [LARGE SCALE GENOMIC DNA]</scope>
    <source>
        <strain evidence="2">JCM 16082</strain>
    </source>
</reference>
<dbReference type="PANTHER" id="PTHR34387">
    <property type="entry name" value="SLR1258 PROTEIN"/>
    <property type="match status" value="1"/>
</dbReference>
<dbReference type="EMBL" id="BAAAFG010000013">
    <property type="protein sequence ID" value="GAA0872077.1"/>
    <property type="molecule type" value="Genomic_DNA"/>
</dbReference>
<dbReference type="Pfam" id="PF04402">
    <property type="entry name" value="SIMPL"/>
    <property type="match status" value="1"/>
</dbReference>
<comment type="caution">
    <text evidence="1">The sequence shown here is derived from an EMBL/GenBank/DDBJ whole genome shotgun (WGS) entry which is preliminary data.</text>
</comment>
<organism evidence="1 2">
    <name type="scientific">Gangjinia marincola</name>
    <dbReference type="NCBI Taxonomy" id="578463"/>
    <lineage>
        <taxon>Bacteria</taxon>
        <taxon>Pseudomonadati</taxon>
        <taxon>Bacteroidota</taxon>
        <taxon>Flavobacteriia</taxon>
        <taxon>Flavobacteriales</taxon>
        <taxon>Flavobacteriaceae</taxon>
        <taxon>Gangjinia</taxon>
    </lineage>
</organism>
<proteinExistence type="predicted"/>
<evidence type="ECO:0000313" key="2">
    <source>
        <dbReference type="Proteomes" id="UP001500507"/>
    </source>
</evidence>
<gene>
    <name evidence="1" type="ORF">GCM10009117_12240</name>
</gene>
<accession>A0ABP3XUT8</accession>
<dbReference type="PANTHER" id="PTHR34387:SF2">
    <property type="entry name" value="SLR1258 PROTEIN"/>
    <property type="match status" value="1"/>
</dbReference>